<dbReference type="InterPro" id="IPR005552">
    <property type="entry name" value="Scramblase"/>
</dbReference>
<dbReference type="AlphaFoldDB" id="A0A5M3N290"/>
<dbReference type="PANTHER" id="PTHR23248:SF9">
    <property type="entry name" value="PHOSPHOLIPID SCRAMBLASE"/>
    <property type="match status" value="1"/>
</dbReference>
<sequence>MPSHAFRIAERDLGGLDNDSERLLNNEEKPSMDESPMWETNQRTPSSNPEEGLTRLLMANNTLVVTRQLEMLNIFAGFEQANKYVITNLEGEQLGYIAEEPRGFLSVFARQIFRTHRPFRAIVMDLEGAPILWIRRPFSWINSRMFVQRLKDLKAYTPEGEPILDTFGEVQQEWHLWRRRYDLFLRDAPRVDEGLWAWHFNMRDAEGSVIASVNRAFRGFGREIFTDSGQYFITFGPPPLDPSDPTAPRPDIRRHLTLDERALVLSSAVNIDYDYFSRHSEGGHGLGLPMWWSSGEE</sequence>
<evidence type="ECO:0000256" key="3">
    <source>
        <dbReference type="SAM" id="MobiDB-lite"/>
    </source>
</evidence>
<dbReference type="OrthoDB" id="191150at2759"/>
<name>A0A5M3N290_CONPW</name>
<feature type="compositionally biased region" description="Polar residues" evidence="3">
    <location>
        <begin position="38"/>
        <end position="49"/>
    </location>
</feature>
<evidence type="ECO:0000313" key="4">
    <source>
        <dbReference type="EMBL" id="EIW85426.1"/>
    </source>
</evidence>
<dbReference type="EMBL" id="JH711574">
    <property type="protein sequence ID" value="EIW85426.1"/>
    <property type="molecule type" value="Genomic_DNA"/>
</dbReference>
<gene>
    <name evidence="4" type="ORF">CONPUDRAFT_150238</name>
</gene>
<keyword evidence="5" id="KW-1185">Reference proteome</keyword>
<dbReference type="PANTHER" id="PTHR23248">
    <property type="entry name" value="PHOSPHOLIPID SCRAMBLASE-RELATED"/>
    <property type="match status" value="1"/>
</dbReference>
<proteinExistence type="inferred from homology"/>
<dbReference type="OMA" id="QNWHLWR"/>
<dbReference type="Proteomes" id="UP000053558">
    <property type="component" value="Unassembled WGS sequence"/>
</dbReference>
<dbReference type="GO" id="GO:0017128">
    <property type="term" value="F:phospholipid scramblase activity"/>
    <property type="evidence" value="ECO:0007669"/>
    <property type="project" value="InterPro"/>
</dbReference>
<accession>A0A5M3N290</accession>
<dbReference type="Pfam" id="PF03803">
    <property type="entry name" value="Scramblase"/>
    <property type="match status" value="1"/>
</dbReference>
<dbReference type="KEGG" id="cput:CONPUDRAFT_150238"/>
<dbReference type="GO" id="GO:0005886">
    <property type="term" value="C:plasma membrane"/>
    <property type="evidence" value="ECO:0007669"/>
    <property type="project" value="TreeGrafter"/>
</dbReference>
<feature type="region of interest" description="Disordered" evidence="3">
    <location>
        <begin position="12"/>
        <end position="51"/>
    </location>
</feature>
<protein>
    <recommendedName>
        <fullName evidence="2">Phospholipid scramblase</fullName>
    </recommendedName>
</protein>
<evidence type="ECO:0000313" key="5">
    <source>
        <dbReference type="Proteomes" id="UP000053558"/>
    </source>
</evidence>
<evidence type="ECO:0000256" key="2">
    <source>
        <dbReference type="RuleBase" id="RU363116"/>
    </source>
</evidence>
<dbReference type="SUPFAM" id="SSF54518">
    <property type="entry name" value="Tubby C-terminal domain-like"/>
    <property type="match status" value="1"/>
</dbReference>
<dbReference type="InterPro" id="IPR025659">
    <property type="entry name" value="Tubby-like_C"/>
</dbReference>
<dbReference type="GeneID" id="19202664"/>
<comment type="similarity">
    <text evidence="1 2">Belongs to the phospholipid scramblase family.</text>
</comment>
<organism evidence="4 5">
    <name type="scientific">Coniophora puteana (strain RWD-64-598)</name>
    <name type="common">Brown rot fungus</name>
    <dbReference type="NCBI Taxonomy" id="741705"/>
    <lineage>
        <taxon>Eukaryota</taxon>
        <taxon>Fungi</taxon>
        <taxon>Dikarya</taxon>
        <taxon>Basidiomycota</taxon>
        <taxon>Agaricomycotina</taxon>
        <taxon>Agaricomycetes</taxon>
        <taxon>Agaricomycetidae</taxon>
        <taxon>Boletales</taxon>
        <taxon>Coniophorineae</taxon>
        <taxon>Coniophoraceae</taxon>
        <taxon>Coniophora</taxon>
    </lineage>
</organism>
<evidence type="ECO:0000256" key="1">
    <source>
        <dbReference type="ARBA" id="ARBA00005350"/>
    </source>
</evidence>
<reference evidence="5" key="1">
    <citation type="journal article" date="2012" name="Science">
        <title>The Paleozoic origin of enzymatic lignin decomposition reconstructed from 31 fungal genomes.</title>
        <authorList>
            <person name="Floudas D."/>
            <person name="Binder M."/>
            <person name="Riley R."/>
            <person name="Barry K."/>
            <person name="Blanchette R.A."/>
            <person name="Henrissat B."/>
            <person name="Martinez A.T."/>
            <person name="Otillar R."/>
            <person name="Spatafora J.W."/>
            <person name="Yadav J.S."/>
            <person name="Aerts A."/>
            <person name="Benoit I."/>
            <person name="Boyd A."/>
            <person name="Carlson A."/>
            <person name="Copeland A."/>
            <person name="Coutinho P.M."/>
            <person name="de Vries R.P."/>
            <person name="Ferreira P."/>
            <person name="Findley K."/>
            <person name="Foster B."/>
            <person name="Gaskell J."/>
            <person name="Glotzer D."/>
            <person name="Gorecki P."/>
            <person name="Heitman J."/>
            <person name="Hesse C."/>
            <person name="Hori C."/>
            <person name="Igarashi K."/>
            <person name="Jurgens J.A."/>
            <person name="Kallen N."/>
            <person name="Kersten P."/>
            <person name="Kohler A."/>
            <person name="Kuees U."/>
            <person name="Kumar T.K.A."/>
            <person name="Kuo A."/>
            <person name="LaButti K."/>
            <person name="Larrondo L.F."/>
            <person name="Lindquist E."/>
            <person name="Ling A."/>
            <person name="Lombard V."/>
            <person name="Lucas S."/>
            <person name="Lundell T."/>
            <person name="Martin R."/>
            <person name="McLaughlin D.J."/>
            <person name="Morgenstern I."/>
            <person name="Morin E."/>
            <person name="Murat C."/>
            <person name="Nagy L.G."/>
            <person name="Nolan M."/>
            <person name="Ohm R.A."/>
            <person name="Patyshakuliyeva A."/>
            <person name="Rokas A."/>
            <person name="Ruiz-Duenas F.J."/>
            <person name="Sabat G."/>
            <person name="Salamov A."/>
            <person name="Samejima M."/>
            <person name="Schmutz J."/>
            <person name="Slot J.C."/>
            <person name="St John F."/>
            <person name="Stenlid J."/>
            <person name="Sun H."/>
            <person name="Sun S."/>
            <person name="Syed K."/>
            <person name="Tsang A."/>
            <person name="Wiebenga A."/>
            <person name="Young D."/>
            <person name="Pisabarro A."/>
            <person name="Eastwood D.C."/>
            <person name="Martin F."/>
            <person name="Cullen D."/>
            <person name="Grigoriev I.V."/>
            <person name="Hibbett D.S."/>
        </authorList>
    </citation>
    <scope>NUCLEOTIDE SEQUENCE [LARGE SCALE GENOMIC DNA]</scope>
    <source>
        <strain evidence="5">RWD-64-598 SS2</strain>
    </source>
</reference>
<dbReference type="RefSeq" id="XP_007764919.1">
    <property type="nucleotide sequence ID" value="XM_007766729.1"/>
</dbReference>
<feature type="compositionally biased region" description="Basic and acidic residues" evidence="3">
    <location>
        <begin position="12"/>
        <end position="32"/>
    </location>
</feature>
<comment type="caution">
    <text evidence="4">The sequence shown here is derived from an EMBL/GenBank/DDBJ whole genome shotgun (WGS) entry which is preliminary data.</text>
</comment>